<evidence type="ECO:0000313" key="2">
    <source>
        <dbReference type="Proteomes" id="UP000681722"/>
    </source>
</evidence>
<dbReference type="EMBL" id="CAJOBC010018236">
    <property type="protein sequence ID" value="CAF4036225.1"/>
    <property type="molecule type" value="Genomic_DNA"/>
</dbReference>
<dbReference type="Proteomes" id="UP000681722">
    <property type="component" value="Unassembled WGS sequence"/>
</dbReference>
<protein>
    <submittedName>
        <fullName evidence="1">Uncharacterized protein</fullName>
    </submittedName>
</protein>
<organism evidence="1 2">
    <name type="scientific">Didymodactylos carnosus</name>
    <dbReference type="NCBI Taxonomy" id="1234261"/>
    <lineage>
        <taxon>Eukaryota</taxon>
        <taxon>Metazoa</taxon>
        <taxon>Spiralia</taxon>
        <taxon>Gnathifera</taxon>
        <taxon>Rotifera</taxon>
        <taxon>Eurotatoria</taxon>
        <taxon>Bdelloidea</taxon>
        <taxon>Philodinida</taxon>
        <taxon>Philodinidae</taxon>
        <taxon>Didymodactylos</taxon>
    </lineage>
</organism>
<feature type="non-terminal residue" evidence="1">
    <location>
        <position position="45"/>
    </location>
</feature>
<comment type="caution">
    <text evidence="1">The sequence shown here is derived from an EMBL/GenBank/DDBJ whole genome shotgun (WGS) entry which is preliminary data.</text>
</comment>
<evidence type="ECO:0000313" key="1">
    <source>
        <dbReference type="EMBL" id="CAF4036225.1"/>
    </source>
</evidence>
<feature type="non-terminal residue" evidence="1">
    <location>
        <position position="1"/>
    </location>
</feature>
<gene>
    <name evidence="1" type="ORF">SRO942_LOCUS26720</name>
</gene>
<reference evidence="1" key="1">
    <citation type="submission" date="2021-02" db="EMBL/GenBank/DDBJ databases">
        <authorList>
            <person name="Nowell W R."/>
        </authorList>
    </citation>
    <scope>NUCLEOTIDE SEQUENCE</scope>
</reference>
<sequence length="45" mass="5528">DGEIMWNSRRREQVVTLQDHVIEQFMETVSPLPEHDYFRFYKADN</sequence>
<accession>A0A8S2P562</accession>
<name>A0A8S2P562_9BILA</name>
<dbReference type="AlphaFoldDB" id="A0A8S2P562"/>
<proteinExistence type="predicted"/>